<dbReference type="Proteomes" id="UP001156690">
    <property type="component" value="Unassembled WGS sequence"/>
</dbReference>
<dbReference type="InterPro" id="IPR050811">
    <property type="entry name" value="Phosphate_ABC_transporter"/>
</dbReference>
<comment type="similarity">
    <text evidence="1 4">Belongs to the PstS family.</text>
</comment>
<dbReference type="GO" id="GO:0005576">
    <property type="term" value="C:extracellular region"/>
    <property type="evidence" value="ECO:0007669"/>
    <property type="project" value="UniProtKB-SubCell"/>
</dbReference>
<feature type="signal peptide" evidence="4">
    <location>
        <begin position="1"/>
        <end position="19"/>
    </location>
</feature>
<feature type="domain" description="PBP" evidence="5">
    <location>
        <begin position="21"/>
        <end position="254"/>
    </location>
</feature>
<comment type="subcellular location">
    <subcellularLocation>
        <location evidence="4">Periplasm</location>
    </subcellularLocation>
    <subcellularLocation>
        <location evidence="4">Secreted</location>
    </subcellularLocation>
</comment>
<dbReference type="GO" id="GO:0007155">
    <property type="term" value="P:cell adhesion"/>
    <property type="evidence" value="ECO:0007669"/>
    <property type="project" value="UniProtKB-UniRule"/>
</dbReference>
<keyword evidence="7" id="KW-1185">Reference proteome</keyword>
<protein>
    <recommendedName>
        <fullName evidence="4">Phosphate-binding protein</fullName>
    </recommendedName>
</protein>
<dbReference type="EMBL" id="BSNX01000019">
    <property type="protein sequence ID" value="GLQ72678.1"/>
    <property type="molecule type" value="Genomic_DNA"/>
</dbReference>
<dbReference type="RefSeq" id="WP_126606436.1">
    <property type="nucleotide sequence ID" value="NZ_AP025145.1"/>
</dbReference>
<evidence type="ECO:0000313" key="7">
    <source>
        <dbReference type="Proteomes" id="UP001156690"/>
    </source>
</evidence>
<evidence type="ECO:0000259" key="5">
    <source>
        <dbReference type="Pfam" id="PF12849"/>
    </source>
</evidence>
<proteinExistence type="inferred from homology"/>
<evidence type="ECO:0000256" key="1">
    <source>
        <dbReference type="ARBA" id="ARBA00008725"/>
    </source>
</evidence>
<dbReference type="SUPFAM" id="SSF53850">
    <property type="entry name" value="Periplasmic binding protein-like II"/>
    <property type="match status" value="1"/>
</dbReference>
<dbReference type="InterPro" id="IPR024370">
    <property type="entry name" value="PBP_domain"/>
</dbReference>
<comment type="function">
    <text evidence="4">Involved in the system for phosphate transport across the cytoplasmic membrane.</text>
</comment>
<dbReference type="PANTHER" id="PTHR30570:SF1">
    <property type="entry name" value="PHOSPHATE-BINDING PROTEIN PSTS"/>
    <property type="match status" value="1"/>
</dbReference>
<keyword evidence="4" id="KW-0592">Phosphate transport</keyword>
<keyword evidence="4" id="KW-0574">Periplasm</keyword>
<dbReference type="PANTHER" id="PTHR30570">
    <property type="entry name" value="PERIPLASMIC PHOSPHATE BINDING COMPONENT OF PHOSPHATE ABC TRANSPORTER"/>
    <property type="match status" value="1"/>
</dbReference>
<keyword evidence="3 4" id="KW-0732">Signal</keyword>
<dbReference type="AlphaFoldDB" id="A0AAV5NQD2"/>
<dbReference type="GO" id="GO:0006817">
    <property type="term" value="P:phosphate ion transport"/>
    <property type="evidence" value="ECO:0007669"/>
    <property type="project" value="UniProtKB-UniRule"/>
</dbReference>
<comment type="caution">
    <text evidence="6">The sequence shown here is derived from an EMBL/GenBank/DDBJ whole genome shotgun (WGS) entry which is preliminary data.</text>
</comment>
<reference evidence="7" key="1">
    <citation type="journal article" date="2019" name="Int. J. Syst. Evol. Microbiol.">
        <title>The Global Catalogue of Microorganisms (GCM) 10K type strain sequencing project: providing services to taxonomists for standard genome sequencing and annotation.</title>
        <authorList>
            <consortium name="The Broad Institute Genomics Platform"/>
            <consortium name="The Broad Institute Genome Sequencing Center for Infectious Disease"/>
            <person name="Wu L."/>
            <person name="Ma J."/>
        </authorList>
    </citation>
    <scope>NUCLEOTIDE SEQUENCE [LARGE SCALE GENOMIC DNA]</scope>
    <source>
        <strain evidence="7">NBRC 15640</strain>
    </source>
</reference>
<name>A0AAV5NQD2_9VIBR</name>
<evidence type="ECO:0000256" key="2">
    <source>
        <dbReference type="ARBA" id="ARBA00022448"/>
    </source>
</evidence>
<accession>A0AAV5NQD2</accession>
<evidence type="ECO:0000256" key="3">
    <source>
        <dbReference type="ARBA" id="ARBA00022729"/>
    </source>
</evidence>
<dbReference type="GO" id="GO:0042301">
    <property type="term" value="F:phosphate ion binding"/>
    <property type="evidence" value="ECO:0007669"/>
    <property type="project" value="UniProtKB-UniRule"/>
</dbReference>
<sequence length="272" mass="29999">MFRVVFAAFFSLFVFSIHANEINVTGSTSMSRIMDVVAEKYNSEHPDTFVAIQGIGSTAGITLVKKGVAEIGMSSRYLTDAEFDESLAVYPIAFDGLAVVVNRANTIKNLSRKQLTDIYLGKVSNWKQLGGEDRTIAVVTRETSSGTRYSFESLLGLTKVVNNRLVSNINAENLVVNSNSMVKTIVNHNPQAIGFISLGSVDRSVKAISFENVTPTSQNIANNKYELSRPFLLFHDKETITEQGKLFIKYVLSNKGQMLIEDYGYTGIHSSD</sequence>
<dbReference type="Pfam" id="PF12849">
    <property type="entry name" value="PBP_like_2"/>
    <property type="match status" value="1"/>
</dbReference>
<keyword evidence="2 4" id="KW-0813">Transport</keyword>
<keyword evidence="4" id="KW-0964">Secreted</keyword>
<gene>
    <name evidence="6" type="ORF">GCM10007932_20380</name>
</gene>
<dbReference type="InterPro" id="IPR011862">
    <property type="entry name" value="Phos-bd"/>
</dbReference>
<evidence type="ECO:0000313" key="6">
    <source>
        <dbReference type="EMBL" id="GLQ72678.1"/>
    </source>
</evidence>
<dbReference type="NCBIfam" id="TIGR02136">
    <property type="entry name" value="ptsS_2"/>
    <property type="match status" value="1"/>
</dbReference>
<dbReference type="GO" id="GO:0042597">
    <property type="term" value="C:periplasmic space"/>
    <property type="evidence" value="ECO:0007669"/>
    <property type="project" value="UniProtKB-SubCell"/>
</dbReference>
<organism evidence="6 7">
    <name type="scientific">Vibrio penaeicida</name>
    <dbReference type="NCBI Taxonomy" id="104609"/>
    <lineage>
        <taxon>Bacteria</taxon>
        <taxon>Pseudomonadati</taxon>
        <taxon>Pseudomonadota</taxon>
        <taxon>Gammaproteobacteria</taxon>
        <taxon>Vibrionales</taxon>
        <taxon>Vibrionaceae</taxon>
        <taxon>Vibrio</taxon>
    </lineage>
</organism>
<dbReference type="Gene3D" id="3.40.190.10">
    <property type="entry name" value="Periplasmic binding protein-like II"/>
    <property type="match status" value="2"/>
</dbReference>
<dbReference type="CDD" id="cd13653">
    <property type="entry name" value="PBP2_phosphate_like_1"/>
    <property type="match status" value="1"/>
</dbReference>
<feature type="chain" id="PRO_5043085310" description="Phosphate-binding protein" evidence="4">
    <location>
        <begin position="20"/>
        <end position="272"/>
    </location>
</feature>
<evidence type="ECO:0000256" key="4">
    <source>
        <dbReference type="RuleBase" id="RU367119"/>
    </source>
</evidence>